<name>A0ABU2MU56_9ACTN</name>
<keyword evidence="2" id="KW-0804">Transcription</keyword>
<dbReference type="Proteomes" id="UP001183246">
    <property type="component" value="Unassembled WGS sequence"/>
</dbReference>
<dbReference type="Gene3D" id="1.10.357.10">
    <property type="entry name" value="Tetracycline Repressor, domain 2"/>
    <property type="match status" value="1"/>
</dbReference>
<dbReference type="SUPFAM" id="SSF48498">
    <property type="entry name" value="Tetracyclin repressor-like, C-terminal domain"/>
    <property type="match status" value="1"/>
</dbReference>
<dbReference type="InterPro" id="IPR036271">
    <property type="entry name" value="Tet_transcr_reg_TetR-rel_C_sf"/>
</dbReference>
<evidence type="ECO:0000256" key="2">
    <source>
        <dbReference type="ARBA" id="ARBA00023163"/>
    </source>
</evidence>
<sequence length="159" mass="17440">MFGNKAGLLSSLYEEAVRLFVARLAAIHPTDNPANDVIRLGLAYRDYAVANPYLYAVLFSDRTVRCRSESDRPREVVEAYRPLVDAVRRGQRAGQFSSASAPEVIALSVWGTAHGLVSLVLSGNEPSELAVADCYERTLRALVAGWREEGRVPAFVDVT</sequence>
<dbReference type="InterPro" id="IPR025996">
    <property type="entry name" value="MT1864/Rv1816-like_C"/>
</dbReference>
<dbReference type="RefSeq" id="WP_311706201.1">
    <property type="nucleotide sequence ID" value="NZ_JAVREL010000012.1"/>
</dbReference>
<evidence type="ECO:0000313" key="5">
    <source>
        <dbReference type="Proteomes" id="UP001183246"/>
    </source>
</evidence>
<gene>
    <name evidence="4" type="ORF">RM590_21060</name>
</gene>
<reference evidence="5" key="1">
    <citation type="submission" date="2023-07" db="EMBL/GenBank/DDBJ databases">
        <title>30 novel species of actinomycetes from the DSMZ collection.</title>
        <authorList>
            <person name="Nouioui I."/>
        </authorList>
    </citation>
    <scope>NUCLEOTIDE SEQUENCE [LARGE SCALE GENOMIC DNA]</scope>
    <source>
        <strain evidence="5">DSM 44938</strain>
    </source>
</reference>
<protein>
    <submittedName>
        <fullName evidence="4">TetR-like C-terminal domain-containing protein</fullName>
    </submittedName>
</protein>
<dbReference type="EMBL" id="JAVREL010000012">
    <property type="protein sequence ID" value="MDT0345075.1"/>
    <property type="molecule type" value="Genomic_DNA"/>
</dbReference>
<keyword evidence="1" id="KW-0805">Transcription regulation</keyword>
<organism evidence="4 5">
    <name type="scientific">Streptomyces litchfieldiae</name>
    <dbReference type="NCBI Taxonomy" id="3075543"/>
    <lineage>
        <taxon>Bacteria</taxon>
        <taxon>Bacillati</taxon>
        <taxon>Actinomycetota</taxon>
        <taxon>Actinomycetes</taxon>
        <taxon>Kitasatosporales</taxon>
        <taxon>Streptomycetaceae</taxon>
        <taxon>Streptomyces</taxon>
    </lineage>
</organism>
<evidence type="ECO:0000259" key="3">
    <source>
        <dbReference type="Pfam" id="PF13305"/>
    </source>
</evidence>
<accession>A0ABU2MU56</accession>
<feature type="domain" description="HTH-type transcriptional regulator MT1864/Rv1816-like C-terminal" evidence="3">
    <location>
        <begin position="39"/>
        <end position="142"/>
    </location>
</feature>
<comment type="caution">
    <text evidence="4">The sequence shown here is derived from an EMBL/GenBank/DDBJ whole genome shotgun (WGS) entry which is preliminary data.</text>
</comment>
<evidence type="ECO:0000313" key="4">
    <source>
        <dbReference type="EMBL" id="MDT0345075.1"/>
    </source>
</evidence>
<keyword evidence="5" id="KW-1185">Reference proteome</keyword>
<proteinExistence type="predicted"/>
<evidence type="ECO:0000256" key="1">
    <source>
        <dbReference type="ARBA" id="ARBA00023015"/>
    </source>
</evidence>
<dbReference type="Pfam" id="PF13305">
    <property type="entry name" value="TetR_C_33"/>
    <property type="match status" value="1"/>
</dbReference>